<name>A0A2P2K3W5_RHIMU</name>
<dbReference type="EMBL" id="GGEC01019885">
    <property type="protein sequence ID" value="MBX00369.1"/>
    <property type="molecule type" value="Transcribed_RNA"/>
</dbReference>
<evidence type="ECO:0000313" key="1">
    <source>
        <dbReference type="EMBL" id="MBX00369.1"/>
    </source>
</evidence>
<proteinExistence type="predicted"/>
<protein>
    <submittedName>
        <fullName evidence="1">Uncharacterized protein MANES_10G013900</fullName>
    </submittedName>
</protein>
<dbReference type="AlphaFoldDB" id="A0A2P2K3W5"/>
<organism evidence="1">
    <name type="scientific">Rhizophora mucronata</name>
    <name type="common">Asiatic mangrove</name>
    <dbReference type="NCBI Taxonomy" id="61149"/>
    <lineage>
        <taxon>Eukaryota</taxon>
        <taxon>Viridiplantae</taxon>
        <taxon>Streptophyta</taxon>
        <taxon>Embryophyta</taxon>
        <taxon>Tracheophyta</taxon>
        <taxon>Spermatophyta</taxon>
        <taxon>Magnoliopsida</taxon>
        <taxon>eudicotyledons</taxon>
        <taxon>Gunneridae</taxon>
        <taxon>Pentapetalae</taxon>
        <taxon>rosids</taxon>
        <taxon>fabids</taxon>
        <taxon>Malpighiales</taxon>
        <taxon>Rhizophoraceae</taxon>
        <taxon>Rhizophora</taxon>
    </lineage>
</organism>
<accession>A0A2P2K3W5</accession>
<sequence length="56" mass="6323">MQNISSVNRIPILSQFPLTENQISQVNRQSVQTVLNPPPAYTCVTVIPSNAYHWVQ</sequence>
<reference evidence="1" key="1">
    <citation type="submission" date="2018-02" db="EMBL/GenBank/DDBJ databases">
        <title>Rhizophora mucronata_Transcriptome.</title>
        <authorList>
            <person name="Meera S.P."/>
            <person name="Sreeshan A."/>
            <person name="Augustine A."/>
        </authorList>
    </citation>
    <scope>NUCLEOTIDE SEQUENCE</scope>
    <source>
        <tissue evidence="1">Leaf</tissue>
    </source>
</reference>